<organism evidence="6 7">
    <name type="scientific">Mycolicibacterium madagascariense</name>
    <dbReference type="NCBI Taxonomy" id="212765"/>
    <lineage>
        <taxon>Bacteria</taxon>
        <taxon>Bacillati</taxon>
        <taxon>Actinomycetota</taxon>
        <taxon>Actinomycetes</taxon>
        <taxon>Mycobacteriales</taxon>
        <taxon>Mycobacteriaceae</taxon>
        <taxon>Mycolicibacterium</taxon>
    </lineage>
</organism>
<evidence type="ECO:0000313" key="7">
    <source>
        <dbReference type="Proteomes" id="UP000466517"/>
    </source>
</evidence>
<gene>
    <name evidence="6" type="ORF">MMAD_35660</name>
</gene>
<proteinExistence type="predicted"/>
<evidence type="ECO:0000256" key="4">
    <source>
        <dbReference type="PROSITE-ProRule" id="PRU00335"/>
    </source>
</evidence>
<keyword evidence="1" id="KW-0805">Transcription regulation</keyword>
<dbReference type="PANTHER" id="PTHR30055">
    <property type="entry name" value="HTH-TYPE TRANSCRIPTIONAL REGULATOR RUTR"/>
    <property type="match status" value="1"/>
</dbReference>
<dbReference type="PRINTS" id="PR00455">
    <property type="entry name" value="HTHTETR"/>
</dbReference>
<dbReference type="AlphaFoldDB" id="A0A7I7XJ96"/>
<dbReference type="Pfam" id="PF00440">
    <property type="entry name" value="TetR_N"/>
    <property type="match status" value="1"/>
</dbReference>
<keyword evidence="2 4" id="KW-0238">DNA-binding</keyword>
<feature type="DNA-binding region" description="H-T-H motif" evidence="4">
    <location>
        <begin position="25"/>
        <end position="44"/>
    </location>
</feature>
<evidence type="ECO:0000256" key="1">
    <source>
        <dbReference type="ARBA" id="ARBA00023015"/>
    </source>
</evidence>
<dbReference type="Proteomes" id="UP000466517">
    <property type="component" value="Chromosome"/>
</dbReference>
<accession>A0A7I7XJ96</accession>
<dbReference type="GO" id="GO:0000976">
    <property type="term" value="F:transcription cis-regulatory region binding"/>
    <property type="evidence" value="ECO:0007669"/>
    <property type="project" value="TreeGrafter"/>
</dbReference>
<dbReference type="Gene3D" id="1.10.357.10">
    <property type="entry name" value="Tetracycline Repressor, domain 2"/>
    <property type="match status" value="1"/>
</dbReference>
<dbReference type="RefSeq" id="WP_163739683.1">
    <property type="nucleotide sequence ID" value="NZ_AP022610.1"/>
</dbReference>
<evidence type="ECO:0000256" key="3">
    <source>
        <dbReference type="ARBA" id="ARBA00023163"/>
    </source>
</evidence>
<name>A0A7I7XJ96_9MYCO</name>
<dbReference type="EMBL" id="AP022610">
    <property type="protein sequence ID" value="BBZ29271.1"/>
    <property type="molecule type" value="Genomic_DNA"/>
</dbReference>
<evidence type="ECO:0000313" key="6">
    <source>
        <dbReference type="EMBL" id="BBZ29271.1"/>
    </source>
</evidence>
<keyword evidence="7" id="KW-1185">Reference proteome</keyword>
<reference evidence="6 7" key="1">
    <citation type="journal article" date="2019" name="Emerg. Microbes Infect.">
        <title>Comprehensive subspecies identification of 175 nontuberculous mycobacteria species based on 7547 genomic profiles.</title>
        <authorList>
            <person name="Matsumoto Y."/>
            <person name="Kinjo T."/>
            <person name="Motooka D."/>
            <person name="Nabeya D."/>
            <person name="Jung N."/>
            <person name="Uechi K."/>
            <person name="Horii T."/>
            <person name="Iida T."/>
            <person name="Fujita J."/>
            <person name="Nakamura S."/>
        </authorList>
    </citation>
    <scope>NUCLEOTIDE SEQUENCE [LARGE SCALE GENOMIC DNA]</scope>
    <source>
        <strain evidence="6 7">JCM 13574</strain>
    </source>
</reference>
<feature type="domain" description="HTH tetR-type" evidence="5">
    <location>
        <begin position="2"/>
        <end position="62"/>
    </location>
</feature>
<sequence>MNQVRDRILDAFAELLSLEGERHATLEAVARVAGVSKGGLLYHFPSKDRLADGLCERLTELAAADVRLMRAAPEGAARYYIRTSYYAGTPLDRAIVGVARLQQAGFTAAQQAARKISADWLSALVDAIGDESAARAVKLVGDGLYYNALFGALEGQQHTPPDDALLAVVDRITAID</sequence>
<dbReference type="GO" id="GO:0003700">
    <property type="term" value="F:DNA-binding transcription factor activity"/>
    <property type="evidence" value="ECO:0007669"/>
    <property type="project" value="TreeGrafter"/>
</dbReference>
<evidence type="ECO:0000259" key="5">
    <source>
        <dbReference type="PROSITE" id="PS50977"/>
    </source>
</evidence>
<dbReference type="SUPFAM" id="SSF46689">
    <property type="entry name" value="Homeodomain-like"/>
    <property type="match status" value="1"/>
</dbReference>
<keyword evidence="3" id="KW-0804">Transcription</keyword>
<protein>
    <submittedName>
        <fullName evidence="6">TetR family transcriptional regulator</fullName>
    </submittedName>
</protein>
<dbReference type="PROSITE" id="PS50977">
    <property type="entry name" value="HTH_TETR_2"/>
    <property type="match status" value="1"/>
</dbReference>
<dbReference type="InterPro" id="IPR050109">
    <property type="entry name" value="HTH-type_TetR-like_transc_reg"/>
</dbReference>
<dbReference type="KEGG" id="mmag:MMAD_35660"/>
<evidence type="ECO:0000256" key="2">
    <source>
        <dbReference type="ARBA" id="ARBA00023125"/>
    </source>
</evidence>
<dbReference type="PANTHER" id="PTHR30055:SF234">
    <property type="entry name" value="HTH-TYPE TRANSCRIPTIONAL REGULATOR BETI"/>
    <property type="match status" value="1"/>
</dbReference>
<dbReference type="InterPro" id="IPR001647">
    <property type="entry name" value="HTH_TetR"/>
</dbReference>
<dbReference type="InterPro" id="IPR009057">
    <property type="entry name" value="Homeodomain-like_sf"/>
</dbReference>